<keyword evidence="9" id="KW-1185">Reference proteome</keyword>
<dbReference type="GO" id="GO:0022857">
    <property type="term" value="F:transmembrane transporter activity"/>
    <property type="evidence" value="ECO:0007669"/>
    <property type="project" value="InterPro"/>
</dbReference>
<evidence type="ECO:0000256" key="4">
    <source>
        <dbReference type="ARBA" id="ARBA00022989"/>
    </source>
</evidence>
<evidence type="ECO:0000256" key="2">
    <source>
        <dbReference type="ARBA" id="ARBA00005241"/>
    </source>
</evidence>
<dbReference type="InterPro" id="IPR024989">
    <property type="entry name" value="MFS_assoc_dom"/>
</dbReference>
<feature type="transmembrane region" description="Helical" evidence="6">
    <location>
        <begin position="449"/>
        <end position="466"/>
    </location>
</feature>
<feature type="transmembrane region" description="Helical" evidence="6">
    <location>
        <begin position="12"/>
        <end position="33"/>
    </location>
</feature>
<feature type="transmembrane region" description="Helical" evidence="6">
    <location>
        <begin position="567"/>
        <end position="587"/>
    </location>
</feature>
<dbReference type="PANTHER" id="PTHR16172">
    <property type="entry name" value="MAJOR FACILITATOR SUPERFAMILY DOMAIN-CONTAINING PROTEIN 6-LIKE"/>
    <property type="match status" value="1"/>
</dbReference>
<feature type="transmembrane region" description="Helical" evidence="6">
    <location>
        <begin position="599"/>
        <end position="619"/>
    </location>
</feature>
<evidence type="ECO:0000256" key="6">
    <source>
        <dbReference type="SAM" id="Phobius"/>
    </source>
</evidence>
<evidence type="ECO:0000256" key="1">
    <source>
        <dbReference type="ARBA" id="ARBA00004141"/>
    </source>
</evidence>
<feature type="domain" description="Major facilitator superfamily (MFS) profile" evidence="7">
    <location>
        <begin position="507"/>
        <end position="745"/>
    </location>
</feature>
<reference evidence="8" key="1">
    <citation type="submission" date="2023-03" db="EMBL/GenBank/DDBJ databases">
        <title>Chromosome-level genomes of two armyworms, Mythimna separata and Mythimna loreyi, provide insights into the biosynthesis and reception of sex pheromones.</title>
        <authorList>
            <person name="Zhao H."/>
        </authorList>
    </citation>
    <scope>NUCLEOTIDE SEQUENCE</scope>
    <source>
        <strain evidence="8">BeijingLab</strain>
        <tissue evidence="8">Pupa</tissue>
    </source>
</reference>
<dbReference type="CDD" id="cd17335">
    <property type="entry name" value="MFS_MFSD6"/>
    <property type="match status" value="1"/>
</dbReference>
<evidence type="ECO:0000259" key="7">
    <source>
        <dbReference type="PROSITE" id="PS50850"/>
    </source>
</evidence>
<organism evidence="8 9">
    <name type="scientific">Mythimna separata</name>
    <name type="common">Oriental armyworm</name>
    <name type="synonym">Pseudaletia separata</name>
    <dbReference type="NCBI Taxonomy" id="271217"/>
    <lineage>
        <taxon>Eukaryota</taxon>
        <taxon>Metazoa</taxon>
        <taxon>Ecdysozoa</taxon>
        <taxon>Arthropoda</taxon>
        <taxon>Hexapoda</taxon>
        <taxon>Insecta</taxon>
        <taxon>Pterygota</taxon>
        <taxon>Neoptera</taxon>
        <taxon>Endopterygota</taxon>
        <taxon>Lepidoptera</taxon>
        <taxon>Glossata</taxon>
        <taxon>Ditrysia</taxon>
        <taxon>Noctuoidea</taxon>
        <taxon>Noctuidae</taxon>
        <taxon>Noctuinae</taxon>
        <taxon>Hadenini</taxon>
        <taxon>Mythimna</taxon>
    </lineage>
</organism>
<dbReference type="Pfam" id="PF12832">
    <property type="entry name" value="MFS_1_like"/>
    <property type="match status" value="1"/>
</dbReference>
<dbReference type="InterPro" id="IPR020846">
    <property type="entry name" value="MFS_dom"/>
</dbReference>
<feature type="transmembrane region" description="Helical" evidence="6">
    <location>
        <begin position="519"/>
        <end position="547"/>
    </location>
</feature>
<comment type="subcellular location">
    <subcellularLocation>
        <location evidence="1">Membrane</location>
        <topology evidence="1">Multi-pass membrane protein</topology>
    </subcellularLocation>
</comment>
<dbReference type="SUPFAM" id="SSF103473">
    <property type="entry name" value="MFS general substrate transporter"/>
    <property type="match status" value="2"/>
</dbReference>
<dbReference type="InterPro" id="IPR051717">
    <property type="entry name" value="MFS_MFSD6"/>
</dbReference>
<feature type="transmembrane region" description="Helical" evidence="6">
    <location>
        <begin position="77"/>
        <end position="96"/>
    </location>
</feature>
<feature type="transmembrane region" description="Helical" evidence="6">
    <location>
        <begin position="45"/>
        <end position="65"/>
    </location>
</feature>
<feature type="transmembrane region" description="Helical" evidence="6">
    <location>
        <begin position="408"/>
        <end position="437"/>
    </location>
</feature>
<sequence>MLPSKMQVNKKLLPIKGHFFFFNAGTAPLVPYLSTYARQLGFSSATVGLIYTILPICGLIAKPLFGVIADRYKKQKLIFILFQIITIISFGAIYFIPENRSWTVELDCNGGFTYLQSCYKTKESVDTCKVRSLSNLRSDATANCQMNCDMTSPKMWQTVCEHWHMPQYCYNTTQYNLRYSTSVSNVTLNKDNCAFIAANNVTLDGHIFSPNCRLGADYVDVNEPCLFKCNNTKLTTAMGAEKVNMTCIDKNVNYKLCTKDIAQLTELTKEPLNSVCEASCDLDVNTPWRLMEICEWWKADSASSCQPKTKQGVDFPKNLSFTGVLRLDKTLAEHECVYLRVNHTEFRDENGKVTIHYPNCESKPAYQEKTELFRSSCEVRCDNALVNELMEGASESRNDSSKGYTSQFWWFFMLMILSWIGQAVVVTFADAICFSLLGTKVANYGKQRLWGSVGWGIFSLLTGVLIDTFSDGAYKDYTIAFILMFVFLLGDVGVSCFVETDSTKMSMNILADVGSLLSSLPTVVFLLWTIAVGLCTGLLWQFLFWLIEDISEQNCDGSGYIKTLQGLVSAIQTFGGEIPFLFVSGYVLKKVGHINMMSLVLLAFGVRFVLYSFLTNPWWVLPIEMLQGVTFGMFYPTMTSYANIVSPPGTETTVQGLVGAVFEGVGTSLGSFIGGHLYGTYGGWITFRAFGLGALVCCVLNWLAFYILKDKIGHGRVPSGYSSVIRYEQPNDMVYMLEDMSEGRL</sequence>
<dbReference type="EMBL" id="JARGEI010000001">
    <property type="protein sequence ID" value="KAJ8736963.1"/>
    <property type="molecule type" value="Genomic_DNA"/>
</dbReference>
<comment type="similarity">
    <text evidence="2">Belongs to the major facilitator superfamily. MFSD6 family.</text>
</comment>
<protein>
    <recommendedName>
        <fullName evidence="7">Major facilitator superfamily (MFS) profile domain-containing protein</fullName>
    </recommendedName>
</protein>
<keyword evidence="4 6" id="KW-1133">Transmembrane helix</keyword>
<evidence type="ECO:0000256" key="5">
    <source>
        <dbReference type="ARBA" id="ARBA00023136"/>
    </source>
</evidence>
<name>A0AAD7Z3V2_MYTSE</name>
<comment type="caution">
    <text evidence="8">The sequence shown here is derived from an EMBL/GenBank/DDBJ whole genome shotgun (WGS) entry which is preliminary data.</text>
</comment>
<proteinExistence type="inferred from homology"/>
<accession>A0AAD7Z3V2</accession>
<evidence type="ECO:0000313" key="8">
    <source>
        <dbReference type="EMBL" id="KAJ8736963.1"/>
    </source>
</evidence>
<evidence type="ECO:0000256" key="3">
    <source>
        <dbReference type="ARBA" id="ARBA00022692"/>
    </source>
</evidence>
<dbReference type="Gene3D" id="1.20.1250.20">
    <property type="entry name" value="MFS general substrate transporter like domains"/>
    <property type="match status" value="2"/>
</dbReference>
<evidence type="ECO:0000313" key="9">
    <source>
        <dbReference type="Proteomes" id="UP001231518"/>
    </source>
</evidence>
<dbReference type="InterPro" id="IPR036259">
    <property type="entry name" value="MFS_trans_sf"/>
</dbReference>
<keyword evidence="5 6" id="KW-0472">Membrane</keyword>
<dbReference type="PROSITE" id="PS50850">
    <property type="entry name" value="MFS"/>
    <property type="match status" value="1"/>
</dbReference>
<dbReference type="PANTHER" id="PTHR16172:SF30">
    <property type="entry name" value="SUGAR BABY, ISOFORM C"/>
    <property type="match status" value="1"/>
</dbReference>
<keyword evidence="3 6" id="KW-0812">Transmembrane</keyword>
<dbReference type="GO" id="GO:0016020">
    <property type="term" value="C:membrane"/>
    <property type="evidence" value="ECO:0007669"/>
    <property type="project" value="UniProtKB-SubCell"/>
</dbReference>
<dbReference type="AlphaFoldDB" id="A0AAD7Z3V2"/>
<gene>
    <name evidence="8" type="ORF">PYW07_000234</name>
</gene>
<feature type="transmembrane region" description="Helical" evidence="6">
    <location>
        <begin position="478"/>
        <end position="498"/>
    </location>
</feature>
<feature type="transmembrane region" description="Helical" evidence="6">
    <location>
        <begin position="685"/>
        <end position="708"/>
    </location>
</feature>
<dbReference type="Proteomes" id="UP001231518">
    <property type="component" value="Chromosome 1"/>
</dbReference>